<keyword evidence="1" id="KW-0472">Membrane</keyword>
<name>A0A501XPM2_9SPHN</name>
<dbReference type="RefSeq" id="WP_140927534.1">
    <property type="nucleotide sequence ID" value="NZ_VFSU01000018.1"/>
</dbReference>
<evidence type="ECO:0000313" key="2">
    <source>
        <dbReference type="EMBL" id="TPE62470.1"/>
    </source>
</evidence>
<feature type="transmembrane region" description="Helical" evidence="1">
    <location>
        <begin position="220"/>
        <end position="240"/>
    </location>
</feature>
<reference evidence="2 3" key="1">
    <citation type="submission" date="2019-06" db="EMBL/GenBank/DDBJ databases">
        <authorList>
            <person name="Lee I."/>
            <person name="Jang G.I."/>
            <person name="Hwang C.Y."/>
        </authorList>
    </citation>
    <scope>NUCLEOTIDE SEQUENCE [LARGE SCALE GENOMIC DNA]</scope>
    <source>
        <strain evidence="2 3">PAMC 28131</strain>
    </source>
</reference>
<comment type="caution">
    <text evidence="2">The sequence shown here is derived from an EMBL/GenBank/DDBJ whole genome shotgun (WGS) entry which is preliminary data.</text>
</comment>
<keyword evidence="1" id="KW-0812">Transmembrane</keyword>
<gene>
    <name evidence="2" type="ORF">FJQ54_06115</name>
</gene>
<proteinExistence type="predicted"/>
<dbReference type="OrthoDB" id="5892745at2"/>
<evidence type="ECO:0000313" key="3">
    <source>
        <dbReference type="Proteomes" id="UP000319897"/>
    </source>
</evidence>
<dbReference type="AlphaFoldDB" id="A0A501XPM2"/>
<accession>A0A501XPM2</accession>
<protein>
    <submittedName>
        <fullName evidence="2">Uncharacterized protein</fullName>
    </submittedName>
</protein>
<keyword evidence="1" id="KW-1133">Transmembrane helix</keyword>
<dbReference type="Proteomes" id="UP000319897">
    <property type="component" value="Unassembled WGS sequence"/>
</dbReference>
<keyword evidence="3" id="KW-1185">Reference proteome</keyword>
<sequence length="336" mass="37085">MPNIDGGHYFLTLLAPVKTGEPVTDGGVVTTHGNLLREELANLPTAMQSPVSIDTGLISPFARCRRTHFLRLFVIDQPMFNGRDSIDPLWNIIKKRDQLVHQPFDTLSRPWLVLSADFDLRPNEPDQGLRSWAEALWTRTEAEMRAIFTHCHGFEDVNSASQFADYVARCQVETTMSFNDYWPERPPLKGPSLNGLLARALAPAVVLAALALLLGWGWWALPVALIGLVLGIGLVLRMLWTKGKAPFPPAPDSDLPSVLKALHVQQRFAFFAEAVQGMEADALHNSFGQWLAGVRPADVESPTQAPGVIRSDGVQLERPELVTDKQVDAQGKAMTL</sequence>
<dbReference type="EMBL" id="VFSU01000018">
    <property type="protein sequence ID" value="TPE62470.1"/>
    <property type="molecule type" value="Genomic_DNA"/>
</dbReference>
<evidence type="ECO:0000256" key="1">
    <source>
        <dbReference type="SAM" id="Phobius"/>
    </source>
</evidence>
<organism evidence="2 3">
    <name type="scientific">Sandaracinobacter neustonicus</name>
    <dbReference type="NCBI Taxonomy" id="1715348"/>
    <lineage>
        <taxon>Bacteria</taxon>
        <taxon>Pseudomonadati</taxon>
        <taxon>Pseudomonadota</taxon>
        <taxon>Alphaproteobacteria</taxon>
        <taxon>Sphingomonadales</taxon>
        <taxon>Sphingosinicellaceae</taxon>
        <taxon>Sandaracinobacter</taxon>
    </lineage>
</organism>